<reference evidence="2 3" key="1">
    <citation type="submission" date="2011-02" db="EMBL/GenBank/DDBJ databases">
        <title>The Genome Sequence of Sphaeroforma arctica JP610.</title>
        <authorList>
            <consortium name="The Broad Institute Genome Sequencing Platform"/>
            <person name="Russ C."/>
            <person name="Cuomo C."/>
            <person name="Young S.K."/>
            <person name="Zeng Q."/>
            <person name="Gargeya S."/>
            <person name="Alvarado L."/>
            <person name="Berlin A."/>
            <person name="Chapman S.B."/>
            <person name="Chen Z."/>
            <person name="Freedman E."/>
            <person name="Gellesch M."/>
            <person name="Goldberg J."/>
            <person name="Griggs A."/>
            <person name="Gujja S."/>
            <person name="Heilman E."/>
            <person name="Heiman D."/>
            <person name="Howarth C."/>
            <person name="Mehta T."/>
            <person name="Neiman D."/>
            <person name="Pearson M."/>
            <person name="Roberts A."/>
            <person name="Saif S."/>
            <person name="Shea T."/>
            <person name="Shenoy N."/>
            <person name="Sisk P."/>
            <person name="Stolte C."/>
            <person name="Sykes S."/>
            <person name="White J."/>
            <person name="Yandava C."/>
            <person name="Burger G."/>
            <person name="Gray M.W."/>
            <person name="Holland P.W.H."/>
            <person name="King N."/>
            <person name="Lang F.B.F."/>
            <person name="Roger A.J."/>
            <person name="Ruiz-Trillo I."/>
            <person name="Haas B."/>
            <person name="Nusbaum C."/>
            <person name="Birren B."/>
        </authorList>
    </citation>
    <scope>NUCLEOTIDE SEQUENCE [LARGE SCALE GENOMIC DNA]</scope>
    <source>
        <strain evidence="2 3">JP610</strain>
    </source>
</reference>
<keyword evidence="3" id="KW-1185">Reference proteome</keyword>
<feature type="compositionally biased region" description="Polar residues" evidence="1">
    <location>
        <begin position="41"/>
        <end position="61"/>
    </location>
</feature>
<evidence type="ECO:0000256" key="1">
    <source>
        <dbReference type="SAM" id="MobiDB-lite"/>
    </source>
</evidence>
<dbReference type="AlphaFoldDB" id="A0A0L0F158"/>
<evidence type="ECO:0000313" key="3">
    <source>
        <dbReference type="Proteomes" id="UP000054560"/>
    </source>
</evidence>
<gene>
    <name evidence="2" type="ORF">SARC_17055</name>
</gene>
<accession>A0A0L0F158</accession>
<feature type="non-terminal residue" evidence="2">
    <location>
        <position position="1"/>
    </location>
</feature>
<dbReference type="EMBL" id="KQ251213">
    <property type="protein sequence ID" value="KNC70422.1"/>
    <property type="molecule type" value="Genomic_DNA"/>
</dbReference>
<feature type="region of interest" description="Disordered" evidence="1">
    <location>
        <begin position="34"/>
        <end position="61"/>
    </location>
</feature>
<organism evidence="2 3">
    <name type="scientific">Sphaeroforma arctica JP610</name>
    <dbReference type="NCBI Taxonomy" id="667725"/>
    <lineage>
        <taxon>Eukaryota</taxon>
        <taxon>Ichthyosporea</taxon>
        <taxon>Ichthyophonida</taxon>
        <taxon>Sphaeroforma</taxon>
    </lineage>
</organism>
<protein>
    <submittedName>
        <fullName evidence="2">Uncharacterized protein</fullName>
    </submittedName>
</protein>
<dbReference type="RefSeq" id="XP_014144324.1">
    <property type="nucleotide sequence ID" value="XM_014288849.1"/>
</dbReference>
<dbReference type="Proteomes" id="UP000054560">
    <property type="component" value="Unassembled WGS sequence"/>
</dbReference>
<dbReference type="GeneID" id="25917559"/>
<proteinExistence type="predicted"/>
<sequence length="61" mass="6783">VCEGSTDQFCVYNTELAPLPLLSEIIVECRPRWPSRKESTTEAAQPQLTDMNVESAQQALS</sequence>
<evidence type="ECO:0000313" key="2">
    <source>
        <dbReference type="EMBL" id="KNC70422.1"/>
    </source>
</evidence>
<feature type="non-terminal residue" evidence="2">
    <location>
        <position position="61"/>
    </location>
</feature>
<name>A0A0L0F158_9EUKA</name>